<organism evidence="2 3">
    <name type="scientific">Diploptera punctata</name>
    <name type="common">Pacific beetle cockroach</name>
    <dbReference type="NCBI Taxonomy" id="6984"/>
    <lineage>
        <taxon>Eukaryota</taxon>
        <taxon>Metazoa</taxon>
        <taxon>Ecdysozoa</taxon>
        <taxon>Arthropoda</taxon>
        <taxon>Hexapoda</taxon>
        <taxon>Insecta</taxon>
        <taxon>Pterygota</taxon>
        <taxon>Neoptera</taxon>
        <taxon>Polyneoptera</taxon>
        <taxon>Dictyoptera</taxon>
        <taxon>Blattodea</taxon>
        <taxon>Blaberoidea</taxon>
        <taxon>Blaberidae</taxon>
        <taxon>Diplopterinae</taxon>
        <taxon>Diploptera</taxon>
    </lineage>
</organism>
<sequence length="57" mass="6128">MRQTPLLQPVQAHGPSAKQPLQQPQQQPTTTAAAAEVRYPFGVQNDFGQVILCGGAR</sequence>
<dbReference type="EMBL" id="JASPKZ010005704">
    <property type="protein sequence ID" value="KAJ9588198.1"/>
    <property type="molecule type" value="Genomic_DNA"/>
</dbReference>
<comment type="caution">
    <text evidence="2">The sequence shown here is derived from an EMBL/GenBank/DDBJ whole genome shotgun (WGS) entry which is preliminary data.</text>
</comment>
<name>A0AAD7ZWZ4_DIPPU</name>
<proteinExistence type="predicted"/>
<feature type="compositionally biased region" description="Low complexity" evidence="1">
    <location>
        <begin position="19"/>
        <end position="32"/>
    </location>
</feature>
<reference evidence="2" key="2">
    <citation type="submission" date="2023-05" db="EMBL/GenBank/DDBJ databases">
        <authorList>
            <person name="Fouks B."/>
        </authorList>
    </citation>
    <scope>NUCLEOTIDE SEQUENCE</scope>
    <source>
        <strain evidence="2">Stay&amp;Tobe</strain>
        <tissue evidence="2">Testes</tissue>
    </source>
</reference>
<feature type="region of interest" description="Disordered" evidence="1">
    <location>
        <begin position="1"/>
        <end position="32"/>
    </location>
</feature>
<evidence type="ECO:0000313" key="3">
    <source>
        <dbReference type="Proteomes" id="UP001233999"/>
    </source>
</evidence>
<feature type="non-terminal residue" evidence="2">
    <location>
        <position position="57"/>
    </location>
</feature>
<reference evidence="2" key="1">
    <citation type="journal article" date="2023" name="IScience">
        <title>Live-bearing cockroach genome reveals convergent evolutionary mechanisms linked to viviparity in insects and beyond.</title>
        <authorList>
            <person name="Fouks B."/>
            <person name="Harrison M.C."/>
            <person name="Mikhailova A.A."/>
            <person name="Marchal E."/>
            <person name="English S."/>
            <person name="Carruthers M."/>
            <person name="Jennings E.C."/>
            <person name="Chiamaka E.L."/>
            <person name="Frigard R.A."/>
            <person name="Pippel M."/>
            <person name="Attardo G.M."/>
            <person name="Benoit J.B."/>
            <person name="Bornberg-Bauer E."/>
            <person name="Tobe S.S."/>
        </authorList>
    </citation>
    <scope>NUCLEOTIDE SEQUENCE</scope>
    <source>
        <strain evidence="2">Stay&amp;Tobe</strain>
    </source>
</reference>
<gene>
    <name evidence="2" type="ORF">L9F63_018434</name>
</gene>
<protein>
    <submittedName>
        <fullName evidence="2">Uncharacterized protein</fullName>
    </submittedName>
</protein>
<dbReference type="AlphaFoldDB" id="A0AAD7ZWZ4"/>
<evidence type="ECO:0000313" key="2">
    <source>
        <dbReference type="EMBL" id="KAJ9588198.1"/>
    </source>
</evidence>
<evidence type="ECO:0000256" key="1">
    <source>
        <dbReference type="SAM" id="MobiDB-lite"/>
    </source>
</evidence>
<accession>A0AAD7ZWZ4</accession>
<dbReference type="Proteomes" id="UP001233999">
    <property type="component" value="Unassembled WGS sequence"/>
</dbReference>
<keyword evidence="3" id="KW-1185">Reference proteome</keyword>